<evidence type="ECO:0000313" key="20">
    <source>
        <dbReference type="Proteomes" id="UP000253977"/>
    </source>
</evidence>
<evidence type="ECO:0000256" key="16">
    <source>
        <dbReference type="RuleBase" id="RU003692"/>
    </source>
</evidence>
<keyword evidence="8 16" id="KW-0560">Oxidoreductase</keyword>
<dbReference type="InterPro" id="IPR004099">
    <property type="entry name" value="Pyr_nucl-diS_OxRdtase_dimer"/>
</dbReference>
<dbReference type="GO" id="GO:0050660">
    <property type="term" value="F:flavin adenine dinucleotide binding"/>
    <property type="evidence" value="ECO:0007669"/>
    <property type="project" value="InterPro"/>
</dbReference>
<dbReference type="FunFam" id="3.30.390.30:FF:000001">
    <property type="entry name" value="Dihydrolipoyl dehydrogenase"/>
    <property type="match status" value="1"/>
</dbReference>
<keyword evidence="5 16" id="KW-0285">Flavoprotein</keyword>
<evidence type="ECO:0000256" key="12">
    <source>
        <dbReference type="ARBA" id="ARBA00049187"/>
    </source>
</evidence>
<dbReference type="SUPFAM" id="SSF51230">
    <property type="entry name" value="Single hybrid motif"/>
    <property type="match status" value="1"/>
</dbReference>
<dbReference type="Gene3D" id="3.50.50.60">
    <property type="entry name" value="FAD/NAD(P)-binding domain"/>
    <property type="match status" value="2"/>
</dbReference>
<dbReference type="SUPFAM" id="SSF55424">
    <property type="entry name" value="FAD/NAD-linked reductases, dimerisation (C-terminal) domain"/>
    <property type="match status" value="1"/>
</dbReference>
<dbReference type="InterPro" id="IPR012999">
    <property type="entry name" value="Pyr_OxRdtase_I_AS"/>
</dbReference>
<feature type="binding site" evidence="14">
    <location>
        <begin position="290"/>
        <end position="297"/>
    </location>
    <ligand>
        <name>NAD(+)</name>
        <dbReference type="ChEBI" id="CHEBI:57540"/>
    </ligand>
</feature>
<evidence type="ECO:0000256" key="1">
    <source>
        <dbReference type="ARBA" id="ARBA00001938"/>
    </source>
</evidence>
<dbReference type="PROSITE" id="PS00189">
    <property type="entry name" value="LIPOYL"/>
    <property type="match status" value="1"/>
</dbReference>
<evidence type="ECO:0000256" key="6">
    <source>
        <dbReference type="ARBA" id="ARBA00022823"/>
    </source>
</evidence>
<evidence type="ECO:0000256" key="13">
    <source>
        <dbReference type="PIRSR" id="PIRSR000350-2"/>
    </source>
</evidence>
<protein>
    <recommendedName>
        <fullName evidence="4 16">Dihydrolipoyl dehydrogenase</fullName>
        <ecNumber evidence="3 16">1.8.1.4</ecNumber>
    </recommendedName>
</protein>
<comment type="cofactor">
    <cofactor evidence="14 16">
        <name>FAD</name>
        <dbReference type="ChEBI" id="CHEBI:57692"/>
    </cofactor>
    <text evidence="14 16">Binds 1 FAD per subunit.</text>
</comment>
<keyword evidence="6" id="KW-0450">Lipoyl</keyword>
<evidence type="ECO:0000256" key="11">
    <source>
        <dbReference type="ARBA" id="ARBA00023284"/>
    </source>
</evidence>
<feature type="binding site" evidence="14">
    <location>
        <position position="225"/>
    </location>
    <ligand>
        <name>FAD</name>
        <dbReference type="ChEBI" id="CHEBI:57692"/>
    </ligand>
</feature>
<reference evidence="19 20" key="1">
    <citation type="submission" date="2018-07" db="EMBL/GenBank/DDBJ databases">
        <title>Thalassococcus profundi sp. nov., a marine bacterium isolated from deep seawater of Okinawa Trough.</title>
        <authorList>
            <person name="Yu M."/>
        </authorList>
    </citation>
    <scope>NUCLEOTIDE SEQUENCE [LARGE SCALE GENOMIC DNA]</scope>
    <source>
        <strain evidence="19 20">WRAS1</strain>
    </source>
</reference>
<dbReference type="PANTHER" id="PTHR22912">
    <property type="entry name" value="DISULFIDE OXIDOREDUCTASE"/>
    <property type="match status" value="1"/>
</dbReference>
<dbReference type="Pfam" id="PF07992">
    <property type="entry name" value="Pyr_redox_2"/>
    <property type="match status" value="1"/>
</dbReference>
<dbReference type="OrthoDB" id="9776382at2"/>
<feature type="binding site" evidence="14">
    <location>
        <position position="381"/>
    </location>
    <ligand>
        <name>NAD(+)</name>
        <dbReference type="ChEBI" id="CHEBI:57540"/>
    </ligand>
</feature>
<evidence type="ECO:0000256" key="9">
    <source>
        <dbReference type="ARBA" id="ARBA00023027"/>
    </source>
</evidence>
<evidence type="ECO:0000256" key="8">
    <source>
        <dbReference type="ARBA" id="ARBA00023002"/>
    </source>
</evidence>
<dbReference type="PIRSF" id="PIRSF000350">
    <property type="entry name" value="Mercury_reductase_MerA"/>
    <property type="match status" value="1"/>
</dbReference>
<keyword evidence="10" id="KW-1015">Disulfide bond</keyword>
<evidence type="ECO:0000256" key="15">
    <source>
        <dbReference type="PIRSR" id="PIRSR000350-4"/>
    </source>
</evidence>
<dbReference type="PRINTS" id="PR00368">
    <property type="entry name" value="FADPNR"/>
</dbReference>
<dbReference type="PANTHER" id="PTHR22912:SF160">
    <property type="entry name" value="DIHYDROLIPOYL DEHYDROGENASE"/>
    <property type="match status" value="1"/>
</dbReference>
<dbReference type="GO" id="GO:0004148">
    <property type="term" value="F:dihydrolipoyl dehydrogenase (NADH) activity"/>
    <property type="evidence" value="ECO:0007669"/>
    <property type="project" value="UniProtKB-EC"/>
</dbReference>
<comment type="miscellaneous">
    <text evidence="16">The active site is a redox-active disulfide bond.</text>
</comment>
<feature type="domain" description="Lipoyl-binding" evidence="18">
    <location>
        <begin position="1"/>
        <end position="74"/>
    </location>
</feature>
<dbReference type="Gene3D" id="2.40.50.100">
    <property type="match status" value="1"/>
</dbReference>
<dbReference type="FunFam" id="2.40.50.100:FF:000009">
    <property type="entry name" value="Acetyltransferase component of pyruvate dehydrogenase complex"/>
    <property type="match status" value="1"/>
</dbReference>
<keyword evidence="20" id="KW-1185">Reference proteome</keyword>
<evidence type="ECO:0000259" key="18">
    <source>
        <dbReference type="PROSITE" id="PS50968"/>
    </source>
</evidence>
<evidence type="ECO:0000256" key="14">
    <source>
        <dbReference type="PIRSR" id="PIRSR000350-3"/>
    </source>
</evidence>
<dbReference type="EMBL" id="QPMK01000001">
    <property type="protein sequence ID" value="RDD68137.1"/>
    <property type="molecule type" value="Genomic_DNA"/>
</dbReference>
<dbReference type="InterPro" id="IPR016156">
    <property type="entry name" value="FAD/NAD-linked_Rdtase_dimer_sf"/>
</dbReference>
<dbReference type="PRINTS" id="PR00411">
    <property type="entry name" value="PNDRDTASEI"/>
</dbReference>
<gene>
    <name evidence="19" type="primary">lpdA</name>
    <name evidence="19" type="ORF">DU478_01325</name>
</gene>
<dbReference type="PROSITE" id="PS50968">
    <property type="entry name" value="BIOTINYL_LIPOYL"/>
    <property type="match status" value="1"/>
</dbReference>
<keyword evidence="7 14" id="KW-0274">FAD</keyword>
<dbReference type="Proteomes" id="UP000253977">
    <property type="component" value="Unassembled WGS sequence"/>
</dbReference>
<evidence type="ECO:0000256" key="2">
    <source>
        <dbReference type="ARBA" id="ARBA00007532"/>
    </source>
</evidence>
<feature type="binding site" evidence="14">
    <location>
        <position position="422"/>
    </location>
    <ligand>
        <name>FAD</name>
        <dbReference type="ChEBI" id="CHEBI:57692"/>
    </ligand>
</feature>
<dbReference type="PROSITE" id="PS00076">
    <property type="entry name" value="PYRIDINE_REDOX_1"/>
    <property type="match status" value="1"/>
</dbReference>
<name>A0A369TVE0_9RHOB</name>
<dbReference type="InterPro" id="IPR011053">
    <property type="entry name" value="Single_hybrid_motif"/>
</dbReference>
<keyword evidence="9 14" id="KW-0520">NAD</keyword>
<dbReference type="NCBIfam" id="TIGR01350">
    <property type="entry name" value="lipoamide_DH"/>
    <property type="match status" value="1"/>
</dbReference>
<feature type="binding site" evidence="14">
    <location>
        <position position="313"/>
    </location>
    <ligand>
        <name>NAD(+)</name>
        <dbReference type="ChEBI" id="CHEBI:57540"/>
    </ligand>
</feature>
<evidence type="ECO:0000313" key="19">
    <source>
        <dbReference type="EMBL" id="RDD68137.1"/>
    </source>
</evidence>
<dbReference type="InterPro" id="IPR036188">
    <property type="entry name" value="FAD/NAD-bd_sf"/>
</dbReference>
<feature type="compositionally biased region" description="Basic and acidic residues" evidence="17">
    <location>
        <begin position="79"/>
        <end position="98"/>
    </location>
</feature>
<comment type="caution">
    <text evidence="19">The sequence shown here is derived from an EMBL/GenBank/DDBJ whole genome shotgun (WGS) entry which is preliminary data.</text>
</comment>
<dbReference type="InterPro" id="IPR003016">
    <property type="entry name" value="2-oxoA_DH_lipoyl-BS"/>
</dbReference>
<evidence type="ECO:0000256" key="10">
    <source>
        <dbReference type="ARBA" id="ARBA00023157"/>
    </source>
</evidence>
<dbReference type="InterPro" id="IPR050151">
    <property type="entry name" value="Class-I_Pyr_Nuc-Dis_Oxidored"/>
</dbReference>
<feature type="active site" description="Proton acceptor" evidence="13">
    <location>
        <position position="554"/>
    </location>
</feature>
<feature type="disulfide bond" description="Redox-active" evidence="15">
    <location>
        <begin position="153"/>
        <end position="158"/>
    </location>
</feature>
<dbReference type="RefSeq" id="WP_114509116.1">
    <property type="nucleotide sequence ID" value="NZ_QPMK01000001.1"/>
</dbReference>
<dbReference type="InterPro" id="IPR000089">
    <property type="entry name" value="Biotin_lipoyl"/>
</dbReference>
<comment type="catalytic activity">
    <reaction evidence="12 16">
        <text>N(6)-[(R)-dihydrolipoyl]-L-lysyl-[protein] + NAD(+) = N(6)-[(R)-lipoyl]-L-lysyl-[protein] + NADH + H(+)</text>
        <dbReference type="Rhea" id="RHEA:15045"/>
        <dbReference type="Rhea" id="RHEA-COMP:10474"/>
        <dbReference type="Rhea" id="RHEA-COMP:10475"/>
        <dbReference type="ChEBI" id="CHEBI:15378"/>
        <dbReference type="ChEBI" id="CHEBI:57540"/>
        <dbReference type="ChEBI" id="CHEBI:57945"/>
        <dbReference type="ChEBI" id="CHEBI:83099"/>
        <dbReference type="ChEBI" id="CHEBI:83100"/>
        <dbReference type="EC" id="1.8.1.4"/>
    </reaction>
</comment>
<dbReference type="GO" id="GO:0006103">
    <property type="term" value="P:2-oxoglutarate metabolic process"/>
    <property type="evidence" value="ECO:0007669"/>
    <property type="project" value="TreeGrafter"/>
</dbReference>
<keyword evidence="14" id="KW-0547">Nucleotide-binding</keyword>
<evidence type="ECO:0000256" key="7">
    <source>
        <dbReference type="ARBA" id="ARBA00022827"/>
    </source>
</evidence>
<feature type="binding site" evidence="14">
    <location>
        <begin position="428"/>
        <end position="431"/>
    </location>
    <ligand>
        <name>FAD</name>
        <dbReference type="ChEBI" id="CHEBI:57692"/>
    </ligand>
</feature>
<dbReference type="InterPro" id="IPR001100">
    <property type="entry name" value="Pyr_nuc-diS_OxRdtase"/>
</dbReference>
<dbReference type="InterPro" id="IPR006258">
    <property type="entry name" value="Lipoamide_DH"/>
</dbReference>
<organism evidence="19 20">
    <name type="scientific">Thalassococcus profundi</name>
    <dbReference type="NCBI Taxonomy" id="2282382"/>
    <lineage>
        <taxon>Bacteria</taxon>
        <taxon>Pseudomonadati</taxon>
        <taxon>Pseudomonadota</taxon>
        <taxon>Alphaproteobacteria</taxon>
        <taxon>Rhodobacterales</taxon>
        <taxon>Roseobacteraceae</taxon>
        <taxon>Thalassococcus</taxon>
    </lineage>
</organism>
<sequence>MDIKVPDIGDFKDVPVVSILVSVGDTVAKEDALIELESDKATMEVPSPAAGTVKEIKVSEGDKVSEGSVIMVFEGADADDGKAEEAPKGAEEAPKEAPKSVAASGTASGKGDMHAEVVVLGSGPGGYSAAFRAADLGKSVILIERYPTLGGVCLNVGCIPSKALLHVAKVITEAEEMGSHGVSFGKPKIKLDDLRDFKDGVVKQLTGGLSGLSKARKVQVVQGYGKFTGPNMIEVEGDDGTKTVSFDQCIIAAGSEAVRLPFIPHDDERVIDSTGALELKDIPKRMLVLGGGIIGLEMACVYDALGSKITVVELMDQIIPGADKDIVKPLHTRIKGRYENILLKTKVKNVEAQKGGLKVTFEDEKGEESTDTFDKVLVAVGRKPNGKLIDAEAAGVAVDDRGFIAVDNQQRTGVPHIFAIGDVVGQPMLAHKAVHEGKVAAEVCAGEKRFFDAKLIPSVAYTDPEVAWCGLTETEAKAKGVKFEKGVFPWAASGRSLSNGRSEGVTKLLFDPEDQRVIGCCIVGTNAGDLISEAALAIEMGADAVDLGHTIHPHPTLSETVNFAAEMFEGTITDLMPPKKKKH</sequence>
<dbReference type="SUPFAM" id="SSF51905">
    <property type="entry name" value="FAD/NAD(P)-binding domain"/>
    <property type="match status" value="1"/>
</dbReference>
<evidence type="ECO:0000256" key="4">
    <source>
        <dbReference type="ARBA" id="ARBA00016961"/>
    </source>
</evidence>
<keyword evidence="11 16" id="KW-0676">Redox-active center</keyword>
<comment type="similarity">
    <text evidence="2 16">Belongs to the class-I pyridine nucleotide-disulfide oxidoreductase family.</text>
</comment>
<feature type="region of interest" description="Disordered" evidence="17">
    <location>
        <begin position="79"/>
        <end position="108"/>
    </location>
</feature>
<evidence type="ECO:0000256" key="3">
    <source>
        <dbReference type="ARBA" id="ARBA00012608"/>
    </source>
</evidence>
<feature type="binding site" evidence="14">
    <location>
        <position position="162"/>
    </location>
    <ligand>
        <name>FAD</name>
        <dbReference type="ChEBI" id="CHEBI:57692"/>
    </ligand>
</feature>
<dbReference type="EC" id="1.8.1.4" evidence="3 16"/>
<evidence type="ECO:0000256" key="17">
    <source>
        <dbReference type="SAM" id="MobiDB-lite"/>
    </source>
</evidence>
<proteinExistence type="inferred from homology"/>
<evidence type="ECO:0000256" key="5">
    <source>
        <dbReference type="ARBA" id="ARBA00022630"/>
    </source>
</evidence>
<dbReference type="AlphaFoldDB" id="A0A369TVE0"/>
<comment type="cofactor">
    <cofactor evidence="1">
        <name>(R)-lipoate</name>
        <dbReference type="ChEBI" id="CHEBI:83088"/>
    </cofactor>
</comment>
<dbReference type="CDD" id="cd06849">
    <property type="entry name" value="lipoyl_domain"/>
    <property type="match status" value="1"/>
</dbReference>
<dbReference type="InterPro" id="IPR023753">
    <property type="entry name" value="FAD/NAD-binding_dom"/>
</dbReference>
<dbReference type="Gene3D" id="3.30.390.30">
    <property type="match status" value="1"/>
</dbReference>
<accession>A0A369TVE0</accession>
<dbReference type="Pfam" id="PF02852">
    <property type="entry name" value="Pyr_redox_dim"/>
    <property type="match status" value="1"/>
</dbReference>
<dbReference type="Pfam" id="PF00364">
    <property type="entry name" value="Biotin_lipoyl"/>
    <property type="match status" value="1"/>
</dbReference>